<keyword evidence="2" id="KW-0238">DNA-binding</keyword>
<evidence type="ECO:0000313" key="6">
    <source>
        <dbReference type="Proteomes" id="UP000053235"/>
    </source>
</evidence>
<dbReference type="PANTHER" id="PTHR44688:SF16">
    <property type="entry name" value="DNA-BINDING TRANSCRIPTIONAL ACTIVATOR DEVR_DOSR"/>
    <property type="match status" value="1"/>
</dbReference>
<dbReference type="Pfam" id="PF00196">
    <property type="entry name" value="GerE"/>
    <property type="match status" value="1"/>
</dbReference>
<gene>
    <name evidence="5" type="primary">liaR</name>
    <name evidence="5" type="ORF">LAX5112_03310</name>
</gene>
<dbReference type="AlphaFoldDB" id="A0A0M7AEH2"/>
<protein>
    <submittedName>
        <fullName evidence="5">Transcriptional regulatory protein LiaR</fullName>
    </submittedName>
</protein>
<proteinExistence type="predicted"/>
<dbReference type="PANTHER" id="PTHR44688">
    <property type="entry name" value="DNA-BINDING TRANSCRIPTIONAL ACTIVATOR DEVR_DOSR"/>
    <property type="match status" value="1"/>
</dbReference>
<dbReference type="SMART" id="SM00421">
    <property type="entry name" value="HTH_LUXR"/>
    <property type="match status" value="1"/>
</dbReference>
<dbReference type="InterPro" id="IPR036388">
    <property type="entry name" value="WH-like_DNA-bd_sf"/>
</dbReference>
<keyword evidence="6" id="KW-1185">Reference proteome</keyword>
<dbReference type="InterPro" id="IPR016032">
    <property type="entry name" value="Sig_transdc_resp-reg_C-effctor"/>
</dbReference>
<dbReference type="GO" id="GO:0006355">
    <property type="term" value="P:regulation of DNA-templated transcription"/>
    <property type="evidence" value="ECO:0007669"/>
    <property type="project" value="InterPro"/>
</dbReference>
<dbReference type="GO" id="GO:0003677">
    <property type="term" value="F:DNA binding"/>
    <property type="evidence" value="ECO:0007669"/>
    <property type="project" value="UniProtKB-KW"/>
</dbReference>
<name>A0A0M7AEH2_9HYPH</name>
<dbReference type="EMBL" id="CXWD01000013">
    <property type="protein sequence ID" value="CTQ72806.1"/>
    <property type="molecule type" value="Genomic_DNA"/>
</dbReference>
<keyword evidence="3" id="KW-0804">Transcription</keyword>
<dbReference type="Gene3D" id="1.10.10.10">
    <property type="entry name" value="Winged helix-like DNA-binding domain superfamily/Winged helix DNA-binding domain"/>
    <property type="match status" value="1"/>
</dbReference>
<dbReference type="CDD" id="cd06170">
    <property type="entry name" value="LuxR_C_like"/>
    <property type="match status" value="1"/>
</dbReference>
<dbReference type="InterPro" id="IPR000792">
    <property type="entry name" value="Tscrpt_reg_LuxR_C"/>
</dbReference>
<organism evidence="5 6">
    <name type="scientific">Roseibium alexandrii</name>
    <dbReference type="NCBI Taxonomy" id="388408"/>
    <lineage>
        <taxon>Bacteria</taxon>
        <taxon>Pseudomonadati</taxon>
        <taxon>Pseudomonadota</taxon>
        <taxon>Alphaproteobacteria</taxon>
        <taxon>Hyphomicrobiales</taxon>
        <taxon>Stappiaceae</taxon>
        <taxon>Roseibium</taxon>
    </lineage>
</organism>
<evidence type="ECO:0000256" key="3">
    <source>
        <dbReference type="ARBA" id="ARBA00023163"/>
    </source>
</evidence>
<evidence type="ECO:0000256" key="1">
    <source>
        <dbReference type="ARBA" id="ARBA00023015"/>
    </source>
</evidence>
<accession>A0A0M7AEH2</accession>
<dbReference type="STRING" id="388408.LAX5112_03310"/>
<dbReference type="OrthoDB" id="9814495at2"/>
<dbReference type="PRINTS" id="PR00038">
    <property type="entry name" value="HTHLUXR"/>
</dbReference>
<reference evidence="6" key="1">
    <citation type="submission" date="2015-07" db="EMBL/GenBank/DDBJ databases">
        <authorList>
            <person name="Rodrigo-Torres Lidia"/>
            <person name="Arahal R.David."/>
        </authorList>
    </citation>
    <scope>NUCLEOTIDE SEQUENCE [LARGE SCALE GENOMIC DNA]</scope>
    <source>
        <strain evidence="6">CECT 5112</strain>
    </source>
</reference>
<evidence type="ECO:0000256" key="2">
    <source>
        <dbReference type="ARBA" id="ARBA00023125"/>
    </source>
</evidence>
<evidence type="ECO:0000313" key="5">
    <source>
        <dbReference type="EMBL" id="CTQ72806.1"/>
    </source>
</evidence>
<sequence>MTAHFALHSTRDLLRRARPLPSILEPTENILDGVTPRQLEIMMKLCEGKVNKQIAYELGVTTATVKAHIRFAIKRLGAKNRVHAVAMVAANAALHRPQQAAEMGLCA</sequence>
<feature type="domain" description="HTH luxR-type" evidence="4">
    <location>
        <begin position="27"/>
        <end position="92"/>
    </location>
</feature>
<dbReference type="RefSeq" id="WP_055672732.1">
    <property type="nucleotide sequence ID" value="NZ_CXWD01000013.1"/>
</dbReference>
<keyword evidence="1" id="KW-0805">Transcription regulation</keyword>
<dbReference type="SUPFAM" id="SSF46894">
    <property type="entry name" value="C-terminal effector domain of the bipartite response regulators"/>
    <property type="match status" value="1"/>
</dbReference>
<evidence type="ECO:0000259" key="4">
    <source>
        <dbReference type="PROSITE" id="PS50043"/>
    </source>
</evidence>
<dbReference type="PROSITE" id="PS50043">
    <property type="entry name" value="HTH_LUXR_2"/>
    <property type="match status" value="1"/>
</dbReference>
<dbReference type="Proteomes" id="UP000053235">
    <property type="component" value="Unassembled WGS sequence"/>
</dbReference>